<protein>
    <submittedName>
        <fullName evidence="2">Aminoglycoside phosphotransferase family protein</fullName>
    </submittedName>
</protein>
<dbReference type="RefSeq" id="WP_175371015.1">
    <property type="nucleotide sequence ID" value="NZ_JABWCS010000201.1"/>
</dbReference>
<comment type="caution">
    <text evidence="2">The sequence shown here is derived from an EMBL/GenBank/DDBJ whole genome shotgun (WGS) entry which is preliminary data.</text>
</comment>
<keyword evidence="2" id="KW-0808">Transferase</keyword>
<sequence length="298" mass="33855">MEEVQKLVKAHLGKSAESIQAIEGGNFSSVFSFAIEQSEYVIRFSADQEAFVTEDYVANLLASNHVLFPQTLGSGKVGTLKFCISEKIKGKPLAEYDVDQRTQLLPDLIHQITRMNQVSLTSKQGFGYLRPDGSGSHENWEDVVTAVYAEDQTGTFWENWYALFDTSCLERDVFNECYARLLDYSKYNAPHRYFVHGDCHEWNILSDGSKITGIIDGNFLYGDFLIDIATIEHIVPNKDLAIDFGIYYEKMGMPIPDFTNRLIGARYFKGLDGLRFFAKMGWDHAYIELRDSLLSLAK</sequence>
<reference evidence="2" key="1">
    <citation type="submission" date="2020-06" db="EMBL/GenBank/DDBJ databases">
        <title>Paenibacillus sp. nov., isolated from soil.</title>
        <authorList>
            <person name="Seo Y.L."/>
        </authorList>
    </citation>
    <scope>NUCLEOTIDE SEQUENCE [LARGE SCALE GENOMIC DNA]</scope>
    <source>
        <strain evidence="2">JW14</strain>
    </source>
</reference>
<dbReference type="Proteomes" id="UP000564806">
    <property type="component" value="Unassembled WGS sequence"/>
</dbReference>
<accession>A0A850EGG7</accession>
<dbReference type="InterPro" id="IPR051678">
    <property type="entry name" value="AGP_Transferase"/>
</dbReference>
<evidence type="ECO:0000259" key="1">
    <source>
        <dbReference type="Pfam" id="PF01636"/>
    </source>
</evidence>
<dbReference type="Gene3D" id="3.90.1200.10">
    <property type="match status" value="1"/>
</dbReference>
<dbReference type="InterPro" id="IPR011009">
    <property type="entry name" value="Kinase-like_dom_sf"/>
</dbReference>
<dbReference type="SUPFAM" id="SSF56112">
    <property type="entry name" value="Protein kinase-like (PK-like)"/>
    <property type="match status" value="1"/>
</dbReference>
<evidence type="ECO:0000313" key="3">
    <source>
        <dbReference type="Proteomes" id="UP000564806"/>
    </source>
</evidence>
<organism evidence="2 3">
    <name type="scientific">Paenibacillus agri</name>
    <dbReference type="NCBI Taxonomy" id="2744309"/>
    <lineage>
        <taxon>Bacteria</taxon>
        <taxon>Bacillati</taxon>
        <taxon>Bacillota</taxon>
        <taxon>Bacilli</taxon>
        <taxon>Bacillales</taxon>
        <taxon>Paenibacillaceae</taxon>
        <taxon>Paenibacillus</taxon>
    </lineage>
</organism>
<dbReference type="EMBL" id="JABWCS010000201">
    <property type="protein sequence ID" value="NUU60423.1"/>
    <property type="molecule type" value="Genomic_DNA"/>
</dbReference>
<dbReference type="GO" id="GO:0016740">
    <property type="term" value="F:transferase activity"/>
    <property type="evidence" value="ECO:0007669"/>
    <property type="project" value="UniProtKB-KW"/>
</dbReference>
<gene>
    <name evidence="2" type="ORF">HPT30_08720</name>
</gene>
<dbReference type="Gene3D" id="3.30.200.150">
    <property type="match status" value="1"/>
</dbReference>
<feature type="domain" description="Aminoglycoside phosphotransferase" evidence="1">
    <location>
        <begin position="19"/>
        <end position="231"/>
    </location>
</feature>
<evidence type="ECO:0000313" key="2">
    <source>
        <dbReference type="EMBL" id="NUU60423.1"/>
    </source>
</evidence>
<dbReference type="PANTHER" id="PTHR21310">
    <property type="entry name" value="AMINOGLYCOSIDE PHOSPHOTRANSFERASE-RELATED-RELATED"/>
    <property type="match status" value="1"/>
</dbReference>
<dbReference type="InterPro" id="IPR002575">
    <property type="entry name" value="Aminoglycoside_PTrfase"/>
</dbReference>
<dbReference type="AlphaFoldDB" id="A0A850EGG7"/>
<dbReference type="Pfam" id="PF01636">
    <property type="entry name" value="APH"/>
    <property type="match status" value="1"/>
</dbReference>
<keyword evidence="3" id="KW-1185">Reference proteome</keyword>
<dbReference type="PANTHER" id="PTHR21310:SF15">
    <property type="entry name" value="AMINOGLYCOSIDE PHOSPHOTRANSFERASE DOMAIN-CONTAINING PROTEIN"/>
    <property type="match status" value="1"/>
</dbReference>
<name>A0A850EGG7_9BACL</name>
<proteinExistence type="predicted"/>